<evidence type="ECO:0000313" key="2">
    <source>
        <dbReference type="EMBL" id="CAB1430590.1"/>
    </source>
</evidence>
<feature type="region of interest" description="Disordered" evidence="1">
    <location>
        <begin position="80"/>
        <end position="104"/>
    </location>
</feature>
<feature type="region of interest" description="Disordered" evidence="1">
    <location>
        <begin position="36"/>
        <end position="66"/>
    </location>
</feature>
<dbReference type="Proteomes" id="UP001153269">
    <property type="component" value="Unassembled WGS sequence"/>
</dbReference>
<name>A0A9N7YGG5_PLEPL</name>
<proteinExistence type="predicted"/>
<accession>A0A9N7YGG5</accession>
<comment type="caution">
    <text evidence="2">The sequence shown here is derived from an EMBL/GenBank/DDBJ whole genome shotgun (WGS) entry which is preliminary data.</text>
</comment>
<dbReference type="AlphaFoldDB" id="A0A9N7YGG5"/>
<organism evidence="2 3">
    <name type="scientific">Pleuronectes platessa</name>
    <name type="common">European plaice</name>
    <dbReference type="NCBI Taxonomy" id="8262"/>
    <lineage>
        <taxon>Eukaryota</taxon>
        <taxon>Metazoa</taxon>
        <taxon>Chordata</taxon>
        <taxon>Craniata</taxon>
        <taxon>Vertebrata</taxon>
        <taxon>Euteleostomi</taxon>
        <taxon>Actinopterygii</taxon>
        <taxon>Neopterygii</taxon>
        <taxon>Teleostei</taxon>
        <taxon>Neoteleostei</taxon>
        <taxon>Acanthomorphata</taxon>
        <taxon>Carangaria</taxon>
        <taxon>Pleuronectiformes</taxon>
        <taxon>Pleuronectoidei</taxon>
        <taxon>Pleuronectidae</taxon>
        <taxon>Pleuronectes</taxon>
    </lineage>
</organism>
<feature type="compositionally biased region" description="Basic and acidic residues" evidence="1">
    <location>
        <begin position="36"/>
        <end position="48"/>
    </location>
</feature>
<sequence length="104" mass="11798">MLLMKGTRGGGCVEMNKEARGGIQREALVLDQEESREKHWSWIRRNPERSTGPGSGGILREADGHEETERCSRWSWIRRRDPSCPNMTEPTQVRSAGGEPAFEM</sequence>
<protein>
    <submittedName>
        <fullName evidence="2">Uncharacterized protein</fullName>
    </submittedName>
</protein>
<evidence type="ECO:0000313" key="3">
    <source>
        <dbReference type="Proteomes" id="UP001153269"/>
    </source>
</evidence>
<reference evidence="2" key="1">
    <citation type="submission" date="2020-03" db="EMBL/GenBank/DDBJ databases">
        <authorList>
            <person name="Weist P."/>
        </authorList>
    </citation>
    <scope>NUCLEOTIDE SEQUENCE</scope>
</reference>
<gene>
    <name evidence="2" type="ORF">PLEPLA_LOCUS18572</name>
</gene>
<keyword evidence="3" id="KW-1185">Reference proteome</keyword>
<feature type="compositionally biased region" description="Polar residues" evidence="1">
    <location>
        <begin position="85"/>
        <end position="94"/>
    </location>
</feature>
<evidence type="ECO:0000256" key="1">
    <source>
        <dbReference type="SAM" id="MobiDB-lite"/>
    </source>
</evidence>
<dbReference type="EMBL" id="CADEAL010001248">
    <property type="protein sequence ID" value="CAB1430590.1"/>
    <property type="molecule type" value="Genomic_DNA"/>
</dbReference>